<reference evidence="1 2" key="1">
    <citation type="submission" date="2014-04" db="EMBL/GenBank/DDBJ databases">
        <authorList>
            <consortium name="DOE Joint Genome Institute"/>
            <person name="Kuo A."/>
            <person name="Kohler A."/>
            <person name="Costa M.D."/>
            <person name="Nagy L.G."/>
            <person name="Floudas D."/>
            <person name="Copeland A."/>
            <person name="Barry K.W."/>
            <person name="Cichocki N."/>
            <person name="Veneault-Fourrey C."/>
            <person name="LaButti K."/>
            <person name="Lindquist E.A."/>
            <person name="Lipzen A."/>
            <person name="Lundell T."/>
            <person name="Morin E."/>
            <person name="Murat C."/>
            <person name="Sun H."/>
            <person name="Tunlid A."/>
            <person name="Henrissat B."/>
            <person name="Grigoriev I.V."/>
            <person name="Hibbett D.S."/>
            <person name="Martin F."/>
            <person name="Nordberg H.P."/>
            <person name="Cantor M.N."/>
            <person name="Hua S.X."/>
        </authorList>
    </citation>
    <scope>NUCLEOTIDE SEQUENCE [LARGE SCALE GENOMIC DNA]</scope>
    <source>
        <strain evidence="1 2">441</strain>
    </source>
</reference>
<dbReference type="Proteomes" id="UP000054018">
    <property type="component" value="Unassembled WGS sequence"/>
</dbReference>
<name>A0A0C9YUK8_9AGAM</name>
<evidence type="ECO:0000313" key="2">
    <source>
        <dbReference type="Proteomes" id="UP000054018"/>
    </source>
</evidence>
<dbReference type="OrthoDB" id="2986975at2759"/>
<organism evidence="1 2">
    <name type="scientific">Pisolithus microcarpus 441</name>
    <dbReference type="NCBI Taxonomy" id="765257"/>
    <lineage>
        <taxon>Eukaryota</taxon>
        <taxon>Fungi</taxon>
        <taxon>Dikarya</taxon>
        <taxon>Basidiomycota</taxon>
        <taxon>Agaricomycotina</taxon>
        <taxon>Agaricomycetes</taxon>
        <taxon>Agaricomycetidae</taxon>
        <taxon>Boletales</taxon>
        <taxon>Sclerodermatineae</taxon>
        <taxon>Pisolithaceae</taxon>
        <taxon>Pisolithus</taxon>
    </lineage>
</organism>
<reference evidence="2" key="2">
    <citation type="submission" date="2015-01" db="EMBL/GenBank/DDBJ databases">
        <title>Evolutionary Origins and Diversification of the Mycorrhizal Mutualists.</title>
        <authorList>
            <consortium name="DOE Joint Genome Institute"/>
            <consortium name="Mycorrhizal Genomics Consortium"/>
            <person name="Kohler A."/>
            <person name="Kuo A."/>
            <person name="Nagy L.G."/>
            <person name="Floudas D."/>
            <person name="Copeland A."/>
            <person name="Barry K.W."/>
            <person name="Cichocki N."/>
            <person name="Veneault-Fourrey C."/>
            <person name="LaButti K."/>
            <person name="Lindquist E.A."/>
            <person name="Lipzen A."/>
            <person name="Lundell T."/>
            <person name="Morin E."/>
            <person name="Murat C."/>
            <person name="Riley R."/>
            <person name="Ohm R."/>
            <person name="Sun H."/>
            <person name="Tunlid A."/>
            <person name="Henrissat B."/>
            <person name="Grigoriev I.V."/>
            <person name="Hibbett D.S."/>
            <person name="Martin F."/>
        </authorList>
    </citation>
    <scope>NUCLEOTIDE SEQUENCE [LARGE SCALE GENOMIC DNA]</scope>
    <source>
        <strain evidence="2">441</strain>
    </source>
</reference>
<evidence type="ECO:0000313" key="1">
    <source>
        <dbReference type="EMBL" id="KIK20411.1"/>
    </source>
</evidence>
<dbReference type="HOGENOM" id="CLU_001324_7_2_1"/>
<gene>
    <name evidence="1" type="ORF">PISMIDRAFT_105802</name>
</gene>
<keyword evidence="2" id="KW-1185">Reference proteome</keyword>
<dbReference type="AlphaFoldDB" id="A0A0C9YUK8"/>
<sequence>MTNAYVFTDYQAQGQMILYVIVDIAKLPSGGWNLFNLYVVLQRSSRQGTIRLLRDFEDRIFMSCHAADLLAEDDCLSLLDMEMVAWWNGMLACGGL</sequence>
<proteinExistence type="predicted"/>
<protein>
    <submittedName>
        <fullName evidence="1">Uncharacterized protein</fullName>
    </submittedName>
</protein>
<accession>A0A0C9YUK8</accession>
<dbReference type="EMBL" id="KN833765">
    <property type="protein sequence ID" value="KIK20411.1"/>
    <property type="molecule type" value="Genomic_DNA"/>
</dbReference>